<protein>
    <submittedName>
        <fullName evidence="2">Uncharacterized protein</fullName>
    </submittedName>
</protein>
<feature type="region of interest" description="Disordered" evidence="1">
    <location>
        <begin position="66"/>
        <end position="144"/>
    </location>
</feature>
<evidence type="ECO:0000313" key="2">
    <source>
        <dbReference type="EMBL" id="MFD2801727.1"/>
    </source>
</evidence>
<evidence type="ECO:0000256" key="1">
    <source>
        <dbReference type="SAM" id="MobiDB-lite"/>
    </source>
</evidence>
<feature type="compositionally biased region" description="Polar residues" evidence="1">
    <location>
        <begin position="24"/>
        <end position="39"/>
    </location>
</feature>
<evidence type="ECO:0000313" key="3">
    <source>
        <dbReference type="Proteomes" id="UP001597478"/>
    </source>
</evidence>
<gene>
    <name evidence="2" type="ORF">ACFS2C_20260</name>
</gene>
<proteinExistence type="predicted"/>
<dbReference type="Proteomes" id="UP001597478">
    <property type="component" value="Unassembled WGS sequence"/>
</dbReference>
<dbReference type="RefSeq" id="WP_377393547.1">
    <property type="nucleotide sequence ID" value="NZ_JBHSAN010000035.1"/>
</dbReference>
<organism evidence="2 3">
    <name type="scientific">Prauserella oleivorans</name>
    <dbReference type="NCBI Taxonomy" id="1478153"/>
    <lineage>
        <taxon>Bacteria</taxon>
        <taxon>Bacillati</taxon>
        <taxon>Actinomycetota</taxon>
        <taxon>Actinomycetes</taxon>
        <taxon>Pseudonocardiales</taxon>
        <taxon>Pseudonocardiaceae</taxon>
        <taxon>Prauserella</taxon>
    </lineage>
</organism>
<comment type="caution">
    <text evidence="2">The sequence shown here is derived from an EMBL/GenBank/DDBJ whole genome shotgun (WGS) entry which is preliminary data.</text>
</comment>
<keyword evidence="3" id="KW-1185">Reference proteome</keyword>
<name>A0ABW5WF36_9PSEU</name>
<feature type="compositionally biased region" description="Polar residues" evidence="1">
    <location>
        <begin position="66"/>
        <end position="77"/>
    </location>
</feature>
<sequence>MDPRDRADAVLSRAQARAGVVTPDNMTSPMDAADTQQIPGSVVRQLEKQQDPDTTTKLPASLIASNDASHLAQSQPTVPLPTPTGEGMPDGATTPMPVPARPAAPERQPAEADAGPEITEVDGLVPTTRTTAGKSELARRLEGL</sequence>
<accession>A0ABW5WF36</accession>
<feature type="region of interest" description="Disordered" evidence="1">
    <location>
        <begin position="1"/>
        <end position="40"/>
    </location>
</feature>
<dbReference type="EMBL" id="JBHUOF010000034">
    <property type="protein sequence ID" value="MFD2801727.1"/>
    <property type="molecule type" value="Genomic_DNA"/>
</dbReference>
<reference evidence="3" key="1">
    <citation type="journal article" date="2019" name="Int. J. Syst. Evol. Microbiol.">
        <title>The Global Catalogue of Microorganisms (GCM) 10K type strain sequencing project: providing services to taxonomists for standard genome sequencing and annotation.</title>
        <authorList>
            <consortium name="The Broad Institute Genomics Platform"/>
            <consortium name="The Broad Institute Genome Sequencing Center for Infectious Disease"/>
            <person name="Wu L."/>
            <person name="Ma J."/>
        </authorList>
    </citation>
    <scope>NUCLEOTIDE SEQUENCE [LARGE SCALE GENOMIC DNA]</scope>
    <source>
        <strain evidence="3">IBRC-M 10906</strain>
    </source>
</reference>